<feature type="non-terminal residue" evidence="1">
    <location>
        <position position="81"/>
    </location>
</feature>
<name>A0A382N4T5_9ZZZZ</name>
<dbReference type="AlphaFoldDB" id="A0A382N4T5"/>
<proteinExistence type="predicted"/>
<reference evidence="1" key="1">
    <citation type="submission" date="2018-05" db="EMBL/GenBank/DDBJ databases">
        <authorList>
            <person name="Lanie J.A."/>
            <person name="Ng W.-L."/>
            <person name="Kazmierczak K.M."/>
            <person name="Andrzejewski T.M."/>
            <person name="Davidsen T.M."/>
            <person name="Wayne K.J."/>
            <person name="Tettelin H."/>
            <person name="Glass J.I."/>
            <person name="Rusch D."/>
            <person name="Podicherti R."/>
            <person name="Tsui H.-C.T."/>
            <person name="Winkler M.E."/>
        </authorList>
    </citation>
    <scope>NUCLEOTIDE SEQUENCE</scope>
</reference>
<dbReference type="EMBL" id="UINC01098013">
    <property type="protein sequence ID" value="SVC56194.1"/>
    <property type="molecule type" value="Genomic_DNA"/>
</dbReference>
<evidence type="ECO:0000313" key="1">
    <source>
        <dbReference type="EMBL" id="SVC56194.1"/>
    </source>
</evidence>
<organism evidence="1">
    <name type="scientific">marine metagenome</name>
    <dbReference type="NCBI Taxonomy" id="408172"/>
    <lineage>
        <taxon>unclassified sequences</taxon>
        <taxon>metagenomes</taxon>
        <taxon>ecological metagenomes</taxon>
    </lineage>
</organism>
<gene>
    <name evidence="1" type="ORF">METZ01_LOCUS309048</name>
</gene>
<accession>A0A382N4T5</accession>
<protein>
    <submittedName>
        <fullName evidence="1">Uncharacterized protein</fullName>
    </submittedName>
</protein>
<sequence>MTQPEWLESLYLEKARNTAVGVRATDGFAEKRSHTKLADGKIAGLQLYGVGGEKFIENTLSKAFPPNVVENTVTDDGTHRA</sequence>